<feature type="chain" id="PRO_5014156262" evidence="1">
    <location>
        <begin position="21"/>
        <end position="161"/>
    </location>
</feature>
<accession>A0A2I4CJR2</accession>
<dbReference type="InterPro" id="IPR016186">
    <property type="entry name" value="C-type_lectin-like/link_sf"/>
</dbReference>
<evidence type="ECO:0000313" key="4">
    <source>
        <dbReference type="RefSeq" id="XP_013880211.1"/>
    </source>
</evidence>
<dbReference type="RefSeq" id="XP_013880211.1">
    <property type="nucleotide sequence ID" value="XM_014024757.1"/>
</dbReference>
<dbReference type="KEGG" id="alim:106529354"/>
<dbReference type="Gene3D" id="3.10.100.10">
    <property type="entry name" value="Mannose-Binding Protein A, subunit A"/>
    <property type="match status" value="1"/>
</dbReference>
<keyword evidence="3" id="KW-1185">Reference proteome</keyword>
<gene>
    <name evidence="4" type="primary">LOC106529354</name>
</gene>
<evidence type="ECO:0000259" key="2">
    <source>
        <dbReference type="PROSITE" id="PS50041"/>
    </source>
</evidence>
<evidence type="ECO:0000256" key="1">
    <source>
        <dbReference type="SAM" id="SignalP"/>
    </source>
</evidence>
<dbReference type="InterPro" id="IPR050111">
    <property type="entry name" value="C-type_lectin/snaclec_domain"/>
</dbReference>
<dbReference type="OrthoDB" id="441660at2759"/>
<name>A0A2I4CJR2_AUSLI</name>
<organism evidence="3 4">
    <name type="scientific">Austrofundulus limnaeus</name>
    <name type="common">Annual killifish</name>
    <dbReference type="NCBI Taxonomy" id="52670"/>
    <lineage>
        <taxon>Eukaryota</taxon>
        <taxon>Metazoa</taxon>
        <taxon>Chordata</taxon>
        <taxon>Craniata</taxon>
        <taxon>Vertebrata</taxon>
        <taxon>Euteleostomi</taxon>
        <taxon>Actinopterygii</taxon>
        <taxon>Neopterygii</taxon>
        <taxon>Teleostei</taxon>
        <taxon>Neoteleostei</taxon>
        <taxon>Acanthomorphata</taxon>
        <taxon>Ovalentaria</taxon>
        <taxon>Atherinomorphae</taxon>
        <taxon>Cyprinodontiformes</taxon>
        <taxon>Rivulidae</taxon>
        <taxon>Austrofundulus</taxon>
    </lineage>
</organism>
<sequence>MTSSLLFALLLCGLGVGANANCHPPELLSCKTCPPGWTWYGGYCYRFVATERDWYDSEHFCNSMGASLESLETQGESTFVKELVYRSAGYNKPAWVGGSDAVKEGFWFWSNGTPFTFKDWGPGEPDNNGGNENCMMINTNGDFVSDAPCSRKLASVCARNP</sequence>
<dbReference type="InterPro" id="IPR016187">
    <property type="entry name" value="CTDL_fold"/>
</dbReference>
<dbReference type="FunCoup" id="A0A2I4CJR2">
    <property type="interactions" value="794"/>
</dbReference>
<dbReference type="Pfam" id="PF00059">
    <property type="entry name" value="Lectin_C"/>
    <property type="match status" value="1"/>
</dbReference>
<dbReference type="PANTHER" id="PTHR22803">
    <property type="entry name" value="MANNOSE, PHOSPHOLIPASE, LECTIN RECEPTOR RELATED"/>
    <property type="match status" value="1"/>
</dbReference>
<evidence type="ECO:0000313" key="3">
    <source>
        <dbReference type="Proteomes" id="UP000192220"/>
    </source>
</evidence>
<dbReference type="Proteomes" id="UP000192220">
    <property type="component" value="Unplaced"/>
</dbReference>
<dbReference type="PROSITE" id="PS50041">
    <property type="entry name" value="C_TYPE_LECTIN_2"/>
    <property type="match status" value="1"/>
</dbReference>
<dbReference type="GeneID" id="106529354"/>
<dbReference type="InParanoid" id="A0A2I4CJR2"/>
<reference evidence="4" key="1">
    <citation type="submission" date="2025-08" db="UniProtKB">
        <authorList>
            <consortium name="RefSeq"/>
        </authorList>
    </citation>
    <scope>IDENTIFICATION</scope>
    <source>
        <strain evidence="4">Quisiro</strain>
        <tissue evidence="4">Liver</tissue>
    </source>
</reference>
<dbReference type="PRINTS" id="PR01504">
    <property type="entry name" value="PNCREATITSAP"/>
</dbReference>
<keyword evidence="1" id="KW-0732">Signal</keyword>
<feature type="domain" description="C-type lectin" evidence="2">
    <location>
        <begin position="40"/>
        <end position="158"/>
    </location>
</feature>
<dbReference type="SMART" id="SM00034">
    <property type="entry name" value="CLECT"/>
    <property type="match status" value="1"/>
</dbReference>
<proteinExistence type="predicted"/>
<dbReference type="AlphaFoldDB" id="A0A2I4CJR2"/>
<dbReference type="InterPro" id="IPR001304">
    <property type="entry name" value="C-type_lectin-like"/>
</dbReference>
<protein>
    <submittedName>
        <fullName evidence="4">Galactose-specific lectin nattectin</fullName>
    </submittedName>
</protein>
<dbReference type="SUPFAM" id="SSF56436">
    <property type="entry name" value="C-type lectin-like"/>
    <property type="match status" value="1"/>
</dbReference>
<feature type="signal peptide" evidence="1">
    <location>
        <begin position="1"/>
        <end position="20"/>
    </location>
</feature>